<keyword evidence="2" id="KW-1185">Reference proteome</keyword>
<dbReference type="Pfam" id="PF11514">
    <property type="entry name" value="DUF3219"/>
    <property type="match status" value="1"/>
</dbReference>
<dbReference type="Gene3D" id="2.40.30.80">
    <property type="entry name" value="YkvR-like"/>
    <property type="match status" value="1"/>
</dbReference>
<proteinExistence type="predicted"/>
<organism evidence="1 2">
    <name type="scientific">Planococcus shenhongbingii</name>
    <dbReference type="NCBI Taxonomy" id="3058398"/>
    <lineage>
        <taxon>Bacteria</taxon>
        <taxon>Bacillati</taxon>
        <taxon>Bacillota</taxon>
        <taxon>Bacilli</taxon>
        <taxon>Bacillales</taxon>
        <taxon>Caryophanaceae</taxon>
        <taxon>Planococcus</taxon>
    </lineage>
</organism>
<evidence type="ECO:0000313" key="1">
    <source>
        <dbReference type="EMBL" id="MDN7246759.1"/>
    </source>
</evidence>
<reference evidence="1 2" key="1">
    <citation type="submission" date="2023-07" db="EMBL/GenBank/DDBJ databases">
        <title>Novel species in genus Planococcus.</title>
        <authorList>
            <person name="Ning S."/>
        </authorList>
    </citation>
    <scope>NUCLEOTIDE SEQUENCE [LARGE SCALE GENOMIC DNA]</scope>
    <source>
        <strain evidence="1 2">N017</strain>
    </source>
</reference>
<comment type="caution">
    <text evidence="1">The sequence shown here is derived from an EMBL/GenBank/DDBJ whole genome shotgun (WGS) entry which is preliminary data.</text>
</comment>
<dbReference type="Proteomes" id="UP001172142">
    <property type="component" value="Unassembled WGS sequence"/>
</dbReference>
<dbReference type="InterPro" id="IPR023105">
    <property type="entry name" value="YkvR-like_sf"/>
</dbReference>
<name>A0ABT8NFS9_9BACL</name>
<dbReference type="InterPro" id="IPR021596">
    <property type="entry name" value="DUF3219"/>
</dbReference>
<protein>
    <submittedName>
        <fullName evidence="1">DUF3219 family protein</fullName>
    </submittedName>
</protein>
<dbReference type="SUPFAM" id="SSF159173">
    <property type="entry name" value="YkvR-like"/>
    <property type="match status" value="1"/>
</dbReference>
<dbReference type="RefSeq" id="WP_300991120.1">
    <property type="nucleotide sequence ID" value="NZ_CP129235.1"/>
</dbReference>
<evidence type="ECO:0000313" key="2">
    <source>
        <dbReference type="Proteomes" id="UP001172142"/>
    </source>
</evidence>
<accession>A0ABT8NFS9</accession>
<gene>
    <name evidence="1" type="ORF">QWY13_14810</name>
</gene>
<dbReference type="EMBL" id="JAUJWU010000004">
    <property type="protein sequence ID" value="MDN7246759.1"/>
    <property type="molecule type" value="Genomic_DNA"/>
</dbReference>
<sequence>MSIQILINDRVIDAFSFSQETVADPASQRDLHKIIFDFKVTSKEYHDIAVLLYEMDFRIRVPEKGLDFPASISNYSTSVTNLYHEGEVADYHLELIEKA</sequence>